<accession>A0A8J7T9I5</accession>
<feature type="compositionally biased region" description="Basic and acidic residues" evidence="1">
    <location>
        <begin position="448"/>
        <end position="463"/>
    </location>
</feature>
<evidence type="ECO:0000313" key="3">
    <source>
        <dbReference type="Proteomes" id="UP000736164"/>
    </source>
</evidence>
<feature type="compositionally biased region" description="Polar residues" evidence="1">
    <location>
        <begin position="466"/>
        <end position="481"/>
    </location>
</feature>
<dbReference type="InterPro" id="IPR031526">
    <property type="entry name" value="DUF4698"/>
</dbReference>
<name>A0A8J7T9I5_ATRSP</name>
<comment type="caution">
    <text evidence="2">The sequence shown here is derived from an EMBL/GenBank/DDBJ whole genome shotgun (WGS) entry which is preliminary data.</text>
</comment>
<proteinExistence type="predicted"/>
<dbReference type="Pfam" id="PF15769">
    <property type="entry name" value="DUF4698"/>
    <property type="match status" value="1"/>
</dbReference>
<gene>
    <name evidence="2" type="primary">Ccdc60</name>
    <name evidence="2" type="ORF">GTO95_0008319</name>
</gene>
<feature type="region of interest" description="Disordered" evidence="1">
    <location>
        <begin position="378"/>
        <end position="409"/>
    </location>
</feature>
<feature type="region of interest" description="Disordered" evidence="1">
    <location>
        <begin position="428"/>
        <end position="481"/>
    </location>
</feature>
<feature type="region of interest" description="Disordered" evidence="1">
    <location>
        <begin position="97"/>
        <end position="140"/>
    </location>
</feature>
<evidence type="ECO:0000313" key="2">
    <source>
        <dbReference type="EMBL" id="MBN3315682.1"/>
    </source>
</evidence>
<dbReference type="EMBL" id="JAAWVO010023218">
    <property type="protein sequence ID" value="MBN3315682.1"/>
    <property type="molecule type" value="Genomic_DNA"/>
</dbReference>
<feature type="non-terminal residue" evidence="2">
    <location>
        <position position="695"/>
    </location>
</feature>
<dbReference type="PANTHER" id="PTHR34754:SF1">
    <property type="entry name" value="COILED-COIL DOMAIN-CONTAINING PROTEIN 60"/>
    <property type="match status" value="1"/>
</dbReference>
<feature type="compositionally biased region" description="Basic and acidic residues" evidence="1">
    <location>
        <begin position="118"/>
        <end position="127"/>
    </location>
</feature>
<feature type="compositionally biased region" description="Polar residues" evidence="1">
    <location>
        <begin position="433"/>
        <end position="444"/>
    </location>
</feature>
<sequence length="695" mass="78257">MPVCSSKSLDPRNFVIIKPLPISPPAGIKLQARSSTVYNPCEPNREQVFRENYRRRQKQLTRQGYRAVNWRPYEEIGEPLVLEPKRLILHSLGQPEQICKDEPSGGPKEDQESALNKAKPDSAEESKNVPSRVLPIEKTEDDGRALRRHLTHTRCLVSAVKQGQGYFHILQKEAQDLQKAQLEEQQRLAELRRTACKPPSFSMEEDSESDETTEGFFRTALPAEHSQLYRKHARRASPARPFTPLHCSLTSPQPSEASQETIFRQLCCLNWLLEALTLEPLGRMGPVFSCWDIKDPGRSKMMTKTLNKEKAIEIKWDQFITQSKSKKPPSRVLRKLSVKPRKTSFLGSSCLSEVSSAVTPTMGSASSLAPGSEDLVLISGGVGPAEESESAAKASVAQSRQDSEDKEPVSDYLQKLLDAVHQSVAKELHNSEQHSGNPNDSLSQAKEIPGRDEQKESGPETHSQRPKSSIHSFFTNTRSSPVRQLSATSQFITSKSSMASEMRARILERAEEVAMSLNDHLEAKAKRRWVNSVHMFLSLAHVSDGRRDLHRIGTPAEEKDIVENEEKPTHCTWLSELLSSLPESVLENRKIRRVLEKLANFADGPSLRIRPNQFLRVLGSLRTWELCSPDVSVAVEIVRKHIVHMSEEDYEAWLCPRVKVPPRAQSAPPPREVNPLFRRNSHISSIFPRPVNLSL</sequence>
<dbReference type="PANTHER" id="PTHR34754">
    <property type="entry name" value="COILED-COIL DOMAIN-CONTAINING PROTEIN 60"/>
    <property type="match status" value="1"/>
</dbReference>
<dbReference type="Proteomes" id="UP000736164">
    <property type="component" value="Unassembled WGS sequence"/>
</dbReference>
<evidence type="ECO:0000256" key="1">
    <source>
        <dbReference type="SAM" id="MobiDB-lite"/>
    </source>
</evidence>
<dbReference type="AlphaFoldDB" id="A0A8J7T9I5"/>
<organism evidence="2 3">
    <name type="scientific">Atractosteus spatula</name>
    <name type="common">Alligator gar</name>
    <name type="synonym">Lepisosteus spatula</name>
    <dbReference type="NCBI Taxonomy" id="7917"/>
    <lineage>
        <taxon>Eukaryota</taxon>
        <taxon>Metazoa</taxon>
        <taxon>Chordata</taxon>
        <taxon>Craniata</taxon>
        <taxon>Vertebrata</taxon>
        <taxon>Euteleostomi</taxon>
        <taxon>Actinopterygii</taxon>
        <taxon>Neopterygii</taxon>
        <taxon>Holostei</taxon>
        <taxon>Semionotiformes</taxon>
        <taxon>Lepisosteidae</taxon>
        <taxon>Atractosteus</taxon>
    </lineage>
</organism>
<feature type="compositionally biased region" description="Basic and acidic residues" evidence="1">
    <location>
        <begin position="98"/>
        <end position="111"/>
    </location>
</feature>
<feature type="non-terminal residue" evidence="2">
    <location>
        <position position="1"/>
    </location>
</feature>
<reference evidence="2" key="1">
    <citation type="journal article" date="2021" name="Cell">
        <title>Tracing the genetic footprints of vertebrate landing in non-teleost ray-finned fishes.</title>
        <authorList>
            <person name="Bi X."/>
            <person name="Wang K."/>
            <person name="Yang L."/>
            <person name="Pan H."/>
            <person name="Jiang H."/>
            <person name="Wei Q."/>
            <person name="Fang M."/>
            <person name="Yu H."/>
            <person name="Zhu C."/>
            <person name="Cai Y."/>
            <person name="He Y."/>
            <person name="Gan X."/>
            <person name="Zeng H."/>
            <person name="Yu D."/>
            <person name="Zhu Y."/>
            <person name="Jiang H."/>
            <person name="Qiu Q."/>
            <person name="Yang H."/>
            <person name="Zhang Y.E."/>
            <person name="Wang W."/>
            <person name="Zhu M."/>
            <person name="He S."/>
            <person name="Zhang G."/>
        </authorList>
    </citation>
    <scope>NUCLEOTIDE SEQUENCE</scope>
    <source>
        <strain evidence="2">Allg_001</strain>
    </source>
</reference>
<keyword evidence="3" id="KW-1185">Reference proteome</keyword>
<protein>
    <submittedName>
        <fullName evidence="2">CCD60 protein</fullName>
    </submittedName>
</protein>